<dbReference type="EMBL" id="CP091512">
    <property type="protein sequence ID" value="UOO92967.1"/>
    <property type="molecule type" value="Genomic_DNA"/>
</dbReference>
<dbReference type="PANTHER" id="PTHR40278">
    <property type="entry name" value="DNA UTILIZATION PROTEIN HOFN"/>
    <property type="match status" value="1"/>
</dbReference>
<evidence type="ECO:0000313" key="4">
    <source>
        <dbReference type="Proteomes" id="UP000832034"/>
    </source>
</evidence>
<evidence type="ECO:0000256" key="2">
    <source>
        <dbReference type="SAM" id="Phobius"/>
    </source>
</evidence>
<dbReference type="Pfam" id="PF05137">
    <property type="entry name" value="PilN"/>
    <property type="match status" value="1"/>
</dbReference>
<feature type="coiled-coil region" evidence="1">
    <location>
        <begin position="50"/>
        <end position="111"/>
    </location>
</feature>
<dbReference type="RefSeq" id="WP_019958120.1">
    <property type="nucleotide sequence ID" value="NZ_CP091512.1"/>
</dbReference>
<dbReference type="Proteomes" id="UP000832034">
    <property type="component" value="Chromosome"/>
</dbReference>
<keyword evidence="2" id="KW-0812">Transmembrane</keyword>
<dbReference type="PANTHER" id="PTHR40278:SF2">
    <property type="entry name" value="TYPE IV PILUS INNER MEMBRANE COMPONENT PILN"/>
    <property type="match status" value="1"/>
</dbReference>
<evidence type="ECO:0000256" key="1">
    <source>
        <dbReference type="SAM" id="Coils"/>
    </source>
</evidence>
<sequence length="198" mass="21882">MIKIVKLNLLDYRAEAKKEQLKKFQILMGAAALTGLGLGIMVWIGLAGLVETQQERNTLLKNETAKLENEIKEVAALQLTRDSFLQRKQKIEELQNQRFEAAKLLDDLNILAPEGVYLTSIDGDSKRNYKLIGHATSDSKVAIFMKTLPSTGVFETPQLTSITKKEKAQEFILSAKLVDHSAIKDGAPAETGSILEGN</sequence>
<dbReference type="InterPro" id="IPR052534">
    <property type="entry name" value="Extracell_DNA_Util/SecSys_Comp"/>
</dbReference>
<organism evidence="3 4">
    <name type="scientific">Vitreoscilla stercoraria</name>
    <dbReference type="NCBI Taxonomy" id="61"/>
    <lineage>
        <taxon>Bacteria</taxon>
        <taxon>Pseudomonadati</taxon>
        <taxon>Pseudomonadota</taxon>
        <taxon>Betaproteobacteria</taxon>
        <taxon>Neisseriales</taxon>
        <taxon>Neisseriaceae</taxon>
        <taxon>Vitreoscilla</taxon>
    </lineage>
</organism>
<reference evidence="3" key="2">
    <citation type="journal article" date="2022" name="Res Sq">
        <title>Evolution of multicellular longitudinally dividing oral cavity symbionts (Neisseriaceae).</title>
        <authorList>
            <person name="Nyongesa S."/>
            <person name="Weber P."/>
            <person name="Bernet E."/>
            <person name="Pullido F."/>
            <person name="Nieckarz M."/>
            <person name="Delaby M."/>
            <person name="Nieves C."/>
            <person name="Viehboeck T."/>
            <person name="Krause N."/>
            <person name="Rivera-Millot A."/>
            <person name="Nakamura A."/>
            <person name="Vischer N."/>
            <person name="VanNieuwenhze M."/>
            <person name="Brun Y."/>
            <person name="Cava F."/>
            <person name="Bulgheresi S."/>
            <person name="Veyrier F."/>
        </authorList>
    </citation>
    <scope>NUCLEOTIDE SEQUENCE</scope>
    <source>
        <strain evidence="3">SAG 1488-6</strain>
    </source>
</reference>
<accession>A0ABY4EHV2</accession>
<name>A0ABY4EHV2_VITST</name>
<keyword evidence="2" id="KW-1133">Transmembrane helix</keyword>
<proteinExistence type="predicted"/>
<evidence type="ECO:0000313" key="3">
    <source>
        <dbReference type="EMBL" id="UOO92967.1"/>
    </source>
</evidence>
<reference evidence="3" key="1">
    <citation type="submission" date="2021-12" db="EMBL/GenBank/DDBJ databases">
        <authorList>
            <person name="Veyrier F.J."/>
        </authorList>
    </citation>
    <scope>NUCLEOTIDE SEQUENCE</scope>
    <source>
        <strain evidence="3">SAG 1488-6</strain>
    </source>
</reference>
<keyword evidence="1" id="KW-0175">Coiled coil</keyword>
<gene>
    <name evidence="3" type="ORF">LVJ81_02705</name>
</gene>
<keyword evidence="2" id="KW-0472">Membrane</keyword>
<keyword evidence="4" id="KW-1185">Reference proteome</keyword>
<feature type="transmembrane region" description="Helical" evidence="2">
    <location>
        <begin position="26"/>
        <end position="50"/>
    </location>
</feature>
<dbReference type="InterPro" id="IPR007813">
    <property type="entry name" value="PilN"/>
</dbReference>
<protein>
    <submittedName>
        <fullName evidence="3">PilN domain-containing protein</fullName>
    </submittedName>
</protein>